<gene>
    <name evidence="16" type="primary">IDI1</name>
    <name evidence="16" type="ORF">AWC38_SpisGene11772</name>
</gene>
<keyword evidence="14 16" id="KW-0413">Isomerase</keyword>
<evidence type="ECO:0000256" key="4">
    <source>
        <dbReference type="ARBA" id="ARBA00004826"/>
    </source>
</evidence>
<dbReference type="EC" id="5.3.3.2" evidence="6"/>
<dbReference type="PANTHER" id="PTHR10885">
    <property type="entry name" value="ISOPENTENYL-DIPHOSPHATE DELTA-ISOMERASE"/>
    <property type="match status" value="1"/>
</dbReference>
<evidence type="ECO:0000259" key="15">
    <source>
        <dbReference type="PROSITE" id="PS51462"/>
    </source>
</evidence>
<protein>
    <recommendedName>
        <fullName evidence="6">isopentenyl-diphosphate Delta-isomerase</fullName>
        <ecNumber evidence="6">5.3.3.2</ecNumber>
    </recommendedName>
</protein>
<dbReference type="FunFam" id="3.90.79.10:FF:000012">
    <property type="entry name" value="Isopentenyl-diphosphate Delta-isomerase 1"/>
    <property type="match status" value="1"/>
</dbReference>
<comment type="cofactor">
    <cofactor evidence="2">
        <name>Mg(2+)</name>
        <dbReference type="ChEBI" id="CHEBI:18420"/>
    </cofactor>
</comment>
<comment type="catalytic activity">
    <reaction evidence="1">
        <text>isopentenyl diphosphate = dimethylallyl diphosphate</text>
        <dbReference type="Rhea" id="RHEA:23284"/>
        <dbReference type="ChEBI" id="CHEBI:57623"/>
        <dbReference type="ChEBI" id="CHEBI:128769"/>
        <dbReference type="EC" id="5.3.3.2"/>
    </reaction>
</comment>
<dbReference type="GO" id="GO:0005737">
    <property type="term" value="C:cytoplasm"/>
    <property type="evidence" value="ECO:0007669"/>
    <property type="project" value="TreeGrafter"/>
</dbReference>
<evidence type="ECO:0000256" key="14">
    <source>
        <dbReference type="ARBA" id="ARBA00023235"/>
    </source>
</evidence>
<evidence type="ECO:0000313" key="16">
    <source>
        <dbReference type="EMBL" id="PFX23668.1"/>
    </source>
</evidence>
<keyword evidence="11" id="KW-0752">Steroid biosynthesis</keyword>
<accession>A0A2B4S528</accession>
<keyword evidence="12" id="KW-0443">Lipid metabolism</keyword>
<keyword evidence="17" id="KW-1185">Reference proteome</keyword>
<dbReference type="InterPro" id="IPR000086">
    <property type="entry name" value="NUDIX_hydrolase_dom"/>
</dbReference>
<feature type="domain" description="Nudix hydrolase" evidence="15">
    <location>
        <begin position="92"/>
        <end position="243"/>
    </location>
</feature>
<dbReference type="AlphaFoldDB" id="A0A2B4S528"/>
<dbReference type="PROSITE" id="PS51462">
    <property type="entry name" value="NUDIX"/>
    <property type="match status" value="1"/>
</dbReference>
<dbReference type="OrthoDB" id="510307at2759"/>
<evidence type="ECO:0000256" key="5">
    <source>
        <dbReference type="ARBA" id="ARBA00007579"/>
    </source>
</evidence>
<dbReference type="GO" id="GO:0009240">
    <property type="term" value="P:isopentenyl diphosphate biosynthetic process"/>
    <property type="evidence" value="ECO:0007669"/>
    <property type="project" value="TreeGrafter"/>
</dbReference>
<keyword evidence="9" id="KW-0753">Steroid metabolism</keyword>
<reference evidence="17" key="1">
    <citation type="journal article" date="2017" name="bioRxiv">
        <title>Comparative analysis of the genomes of Stylophora pistillata and Acropora digitifera provides evidence for extensive differences between species of corals.</title>
        <authorList>
            <person name="Voolstra C.R."/>
            <person name="Li Y."/>
            <person name="Liew Y.J."/>
            <person name="Baumgarten S."/>
            <person name="Zoccola D."/>
            <person name="Flot J.-F."/>
            <person name="Tambutte S."/>
            <person name="Allemand D."/>
            <person name="Aranda M."/>
        </authorList>
    </citation>
    <scope>NUCLEOTIDE SEQUENCE [LARGE SCALE GENOMIC DNA]</scope>
</reference>
<evidence type="ECO:0000256" key="8">
    <source>
        <dbReference type="ARBA" id="ARBA00022723"/>
    </source>
</evidence>
<evidence type="ECO:0000256" key="13">
    <source>
        <dbReference type="ARBA" id="ARBA00023229"/>
    </source>
</evidence>
<dbReference type="PANTHER" id="PTHR10885:SF0">
    <property type="entry name" value="ISOPENTENYL-DIPHOSPHATE DELTA-ISOMERASE"/>
    <property type="match status" value="1"/>
</dbReference>
<dbReference type="EMBL" id="LSMT01000200">
    <property type="protein sequence ID" value="PFX23668.1"/>
    <property type="molecule type" value="Genomic_DNA"/>
</dbReference>
<dbReference type="InterPro" id="IPR015797">
    <property type="entry name" value="NUDIX_hydrolase-like_dom_sf"/>
</dbReference>
<comment type="function">
    <text evidence="3">Catalyzes the 1,3-allylic rearrangement of the homoallylic substrate isopentenyl (IPP) to its highly electrophilic allylic isomer, dimethylallyl diphosphate (DMAPP).</text>
</comment>
<evidence type="ECO:0000256" key="6">
    <source>
        <dbReference type="ARBA" id="ARBA00012057"/>
    </source>
</evidence>
<comment type="pathway">
    <text evidence="4">Isoprenoid biosynthesis; dimethylallyl diphosphate biosynthesis; dimethylallyl diphosphate from isopentenyl diphosphate: step 1/1.</text>
</comment>
<keyword evidence="8" id="KW-0479">Metal-binding</keyword>
<dbReference type="SUPFAM" id="SSF55811">
    <property type="entry name" value="Nudix"/>
    <property type="match status" value="1"/>
</dbReference>
<dbReference type="GO" id="GO:0006695">
    <property type="term" value="P:cholesterol biosynthetic process"/>
    <property type="evidence" value="ECO:0007669"/>
    <property type="project" value="UniProtKB-KW"/>
</dbReference>
<evidence type="ECO:0000256" key="1">
    <source>
        <dbReference type="ARBA" id="ARBA00000374"/>
    </source>
</evidence>
<evidence type="ECO:0000256" key="12">
    <source>
        <dbReference type="ARBA" id="ARBA00023098"/>
    </source>
</evidence>
<dbReference type="Gene3D" id="3.90.79.10">
    <property type="entry name" value="Nucleoside Triphosphate Pyrophosphohydrolase"/>
    <property type="match status" value="1"/>
</dbReference>
<dbReference type="Pfam" id="PF00293">
    <property type="entry name" value="NUDIX"/>
    <property type="match status" value="1"/>
</dbReference>
<dbReference type="InterPro" id="IPR011876">
    <property type="entry name" value="IsopentenylPP_isomerase_typ1"/>
</dbReference>
<dbReference type="NCBIfam" id="TIGR02150">
    <property type="entry name" value="IPP_isom_1"/>
    <property type="match status" value="1"/>
</dbReference>
<evidence type="ECO:0000256" key="7">
    <source>
        <dbReference type="ARBA" id="ARBA00022516"/>
    </source>
</evidence>
<dbReference type="GO" id="GO:0050992">
    <property type="term" value="P:dimethylallyl diphosphate biosynthetic process"/>
    <property type="evidence" value="ECO:0007669"/>
    <property type="project" value="UniProtKB-UniPathway"/>
</dbReference>
<evidence type="ECO:0000256" key="11">
    <source>
        <dbReference type="ARBA" id="ARBA00022955"/>
    </source>
</evidence>
<keyword evidence="9" id="KW-0756">Sterol biosynthesis</keyword>
<keyword evidence="7" id="KW-0444">Lipid biosynthesis</keyword>
<evidence type="ECO:0000256" key="9">
    <source>
        <dbReference type="ARBA" id="ARBA00022778"/>
    </source>
</evidence>
<evidence type="ECO:0000256" key="10">
    <source>
        <dbReference type="ARBA" id="ARBA00022842"/>
    </source>
</evidence>
<comment type="similarity">
    <text evidence="5">Belongs to the IPP isomerase type 1 family.</text>
</comment>
<dbReference type="Proteomes" id="UP000225706">
    <property type="component" value="Unassembled WGS sequence"/>
</dbReference>
<dbReference type="CDD" id="cd02885">
    <property type="entry name" value="NUDIX_IPP_Isomerase"/>
    <property type="match status" value="1"/>
</dbReference>
<dbReference type="GO" id="GO:0004452">
    <property type="term" value="F:isopentenyl-diphosphate delta-isomerase activity"/>
    <property type="evidence" value="ECO:0007669"/>
    <property type="project" value="UniProtKB-EC"/>
</dbReference>
<organism evidence="16 17">
    <name type="scientific">Stylophora pistillata</name>
    <name type="common">Smooth cauliflower coral</name>
    <dbReference type="NCBI Taxonomy" id="50429"/>
    <lineage>
        <taxon>Eukaryota</taxon>
        <taxon>Metazoa</taxon>
        <taxon>Cnidaria</taxon>
        <taxon>Anthozoa</taxon>
        <taxon>Hexacorallia</taxon>
        <taxon>Scleractinia</taxon>
        <taxon>Astrocoeniina</taxon>
        <taxon>Pocilloporidae</taxon>
        <taxon>Stylophora</taxon>
    </lineage>
</organism>
<keyword evidence="13" id="KW-0414">Isoprene biosynthesis</keyword>
<keyword evidence="9" id="KW-1207">Sterol metabolism</keyword>
<evidence type="ECO:0000256" key="2">
    <source>
        <dbReference type="ARBA" id="ARBA00001946"/>
    </source>
</evidence>
<sequence>MYNSSRKFGQKFNVWNMKQLIRTTVTALKHLRFSGLKNLHTTSRILQLSKIDETQEKLLNERLILVDENDCVKGTETKKECHLKRNILQYGMLHRAFSVFLFNTKGQLLLQQRSDVKITFPGCITNTCCSHPLYEDSELVEHGNVGVKVAAKRRLSYELGIPDNQISLEDLRFLTRIHYRAGSDKIWGEHEIDYVFFVQKDVNLEPNANEVKRCWYVSEIELKELLQKAAEDSNILVTPWFKMITDHFLYKWWASLRDLSQFENDSEIHKMPGVPAPVLQL</sequence>
<evidence type="ECO:0000256" key="3">
    <source>
        <dbReference type="ARBA" id="ARBA00003951"/>
    </source>
</evidence>
<proteinExistence type="inferred from homology"/>
<keyword evidence="10" id="KW-0460">Magnesium</keyword>
<name>A0A2B4S528_STYPI</name>
<keyword evidence="9" id="KW-0152">Cholesterol biosynthesis</keyword>
<dbReference type="STRING" id="50429.A0A2B4S528"/>
<dbReference type="GO" id="GO:0046872">
    <property type="term" value="F:metal ion binding"/>
    <property type="evidence" value="ECO:0007669"/>
    <property type="project" value="UniProtKB-KW"/>
</dbReference>
<evidence type="ECO:0000313" key="17">
    <source>
        <dbReference type="Proteomes" id="UP000225706"/>
    </source>
</evidence>
<keyword evidence="9" id="KW-0153">Cholesterol metabolism</keyword>
<dbReference type="UniPathway" id="UPA00059">
    <property type="reaction ID" value="UER00104"/>
</dbReference>
<comment type="caution">
    <text evidence="16">The sequence shown here is derived from an EMBL/GenBank/DDBJ whole genome shotgun (WGS) entry which is preliminary data.</text>
</comment>